<keyword evidence="2" id="KW-1185">Reference proteome</keyword>
<dbReference type="AlphaFoldDB" id="I0S737"/>
<evidence type="ECO:0000313" key="1">
    <source>
        <dbReference type="EMBL" id="EID19190.1"/>
    </source>
</evidence>
<dbReference type="RefSeq" id="WP_003038467.1">
    <property type="nucleotide sequence ID" value="NZ_AICP01000070.1"/>
</dbReference>
<name>I0S737_STRAP</name>
<comment type="caution">
    <text evidence="1">The sequence shown here is derived from an EMBL/GenBank/DDBJ whole genome shotgun (WGS) entry which is preliminary data.</text>
</comment>
<proteinExistence type="predicted"/>
<reference evidence="1 2" key="1">
    <citation type="submission" date="2012-01" db="EMBL/GenBank/DDBJ databases">
        <authorList>
            <person name="Harkins D.M."/>
            <person name="Madupu R."/>
            <person name="Durkin A.S."/>
            <person name="Torralba M."/>
            <person name="Methe B."/>
            <person name="Sutton G.G."/>
            <person name="Nelson K.E."/>
        </authorList>
    </citation>
    <scope>NUCLEOTIDE SEQUENCE [LARGE SCALE GENOMIC DNA]</scope>
    <source>
        <strain evidence="1 2">CCUG 39159</strain>
    </source>
</reference>
<organism evidence="1 2">
    <name type="scientific">Streptococcus anginosus subsp. whileyi CCUG 39159</name>
    <dbReference type="NCBI Taxonomy" id="1095729"/>
    <lineage>
        <taxon>Bacteria</taxon>
        <taxon>Bacillati</taxon>
        <taxon>Bacillota</taxon>
        <taxon>Bacilli</taxon>
        <taxon>Lactobacillales</taxon>
        <taxon>Streptococcaceae</taxon>
        <taxon>Streptococcus</taxon>
        <taxon>Streptococcus anginosus group</taxon>
    </lineage>
</organism>
<dbReference type="Proteomes" id="UP000003245">
    <property type="component" value="Unassembled WGS sequence"/>
</dbReference>
<sequence>MSIPVGTANVHIRPSFVNFSKTISREIRKSLPSINREAGSLGKVMGQGFAAETDGIAKEAQELSARVARAKEAQTKASQAYTAASDKEAKLLGDVRVAEQRLTELRASASTKQSTLIKAEETLAASRRKLLTATTQTAGALDRLTSANKELEVSQRELDVSLKKANTNLSEFHSKWGSTRSLGLTRAMDDLKMGMLRAGSMAGNLGSSLRSALPSAAG</sequence>
<feature type="non-terminal residue" evidence="1">
    <location>
        <position position="218"/>
    </location>
</feature>
<gene>
    <name evidence="1" type="ORF">HMPREF1043_0019</name>
</gene>
<protein>
    <submittedName>
        <fullName evidence="1">Uncharacterized protein</fullName>
    </submittedName>
</protein>
<evidence type="ECO:0000313" key="2">
    <source>
        <dbReference type="Proteomes" id="UP000003245"/>
    </source>
</evidence>
<dbReference type="EMBL" id="AICP01000070">
    <property type="protein sequence ID" value="EID19190.1"/>
    <property type="molecule type" value="Genomic_DNA"/>
</dbReference>
<accession>I0S737</accession>